<accession>A0A381VCI8</accession>
<evidence type="ECO:0000313" key="2">
    <source>
        <dbReference type="EMBL" id="SVA38080.1"/>
    </source>
</evidence>
<protein>
    <recommendedName>
        <fullName evidence="3">DUF5050 domain-containing protein</fullName>
    </recommendedName>
</protein>
<dbReference type="AlphaFoldDB" id="A0A381VCI8"/>
<dbReference type="Pfam" id="PF07676">
    <property type="entry name" value="PD40"/>
    <property type="match status" value="7"/>
</dbReference>
<dbReference type="EMBL" id="UINC01008461">
    <property type="protein sequence ID" value="SVA38080.1"/>
    <property type="molecule type" value="Genomic_DNA"/>
</dbReference>
<dbReference type="Gene3D" id="2.120.10.30">
    <property type="entry name" value="TolB, C-terminal domain"/>
    <property type="match status" value="3"/>
</dbReference>
<organism evidence="2">
    <name type="scientific">marine metagenome</name>
    <dbReference type="NCBI Taxonomy" id="408172"/>
    <lineage>
        <taxon>unclassified sequences</taxon>
        <taxon>metagenomes</taxon>
        <taxon>ecological metagenomes</taxon>
    </lineage>
</organism>
<proteinExistence type="inferred from homology"/>
<evidence type="ECO:0000256" key="1">
    <source>
        <dbReference type="ARBA" id="ARBA00009820"/>
    </source>
</evidence>
<sequence>MNLITRQTIGVLFSILLLLAFYACDSEGEAIYFASNRDGQWDIYYSDPNAKEQINLTDSPFAEENPVLSPDRKLLAFSVSKDSKDLNVGIEVMELKEREKINVTTGLGTYVTPRWSPDSSRLAYAASQPGKDSYILVSDLTQSLNPRLSDVQSDEVGDWSSDGNSIVFSSSNPLKPGIHDRNPDGVNQRQVSCGNDTGARWSPDNKKLAFISDRAGNQDIYVIDKEVEDGLCESDADSKLGLYQLTDTEGSESDISWSPDGRQILFVSERDGNSEIYVMDSSGNNQVRLTQNDKTDKQPVWSPDGKNIAFVSDLDGDY</sequence>
<gene>
    <name evidence="2" type="ORF">METZ01_LOCUS90934</name>
</gene>
<name>A0A381VCI8_9ZZZZ</name>
<comment type="similarity">
    <text evidence="1">Belongs to the TolB family.</text>
</comment>
<feature type="non-terminal residue" evidence="2">
    <location>
        <position position="318"/>
    </location>
</feature>
<dbReference type="InterPro" id="IPR011042">
    <property type="entry name" value="6-blade_b-propeller_TolB-like"/>
</dbReference>
<reference evidence="2" key="1">
    <citation type="submission" date="2018-05" db="EMBL/GenBank/DDBJ databases">
        <authorList>
            <person name="Lanie J.A."/>
            <person name="Ng W.-L."/>
            <person name="Kazmierczak K.M."/>
            <person name="Andrzejewski T.M."/>
            <person name="Davidsen T.M."/>
            <person name="Wayne K.J."/>
            <person name="Tettelin H."/>
            <person name="Glass J.I."/>
            <person name="Rusch D."/>
            <person name="Podicherti R."/>
            <person name="Tsui H.-C.T."/>
            <person name="Winkler M.E."/>
        </authorList>
    </citation>
    <scope>NUCLEOTIDE SEQUENCE</scope>
</reference>
<dbReference type="PANTHER" id="PTHR36842:SF1">
    <property type="entry name" value="PROTEIN TOLB"/>
    <property type="match status" value="1"/>
</dbReference>
<dbReference type="SUPFAM" id="SSF82171">
    <property type="entry name" value="DPP6 N-terminal domain-like"/>
    <property type="match status" value="1"/>
</dbReference>
<dbReference type="PROSITE" id="PS51257">
    <property type="entry name" value="PROKAR_LIPOPROTEIN"/>
    <property type="match status" value="1"/>
</dbReference>
<dbReference type="PANTHER" id="PTHR36842">
    <property type="entry name" value="PROTEIN TOLB HOMOLOG"/>
    <property type="match status" value="1"/>
</dbReference>
<evidence type="ECO:0008006" key="3">
    <source>
        <dbReference type="Google" id="ProtNLM"/>
    </source>
</evidence>
<dbReference type="InterPro" id="IPR011659">
    <property type="entry name" value="WD40"/>
</dbReference>